<dbReference type="AlphaFoldDB" id="G8YVQ6"/>
<dbReference type="PROSITE" id="PS50297">
    <property type="entry name" value="ANK_REP_REGION"/>
    <property type="match status" value="1"/>
</dbReference>
<feature type="region of interest" description="Disordered" evidence="4">
    <location>
        <begin position="193"/>
        <end position="221"/>
    </location>
</feature>
<dbReference type="Gene3D" id="1.25.40.20">
    <property type="entry name" value="Ankyrin repeat-containing domain"/>
    <property type="match status" value="1"/>
</dbReference>
<dbReference type="Pfam" id="PF12796">
    <property type="entry name" value="Ank_2"/>
    <property type="match status" value="1"/>
</dbReference>
<sequence length="221" mass="24787">MVSNIWVAASDNQISLVEEYLTSGKFTPNSKDPNGYTPIHAAASYGHIDLLRMLIERGGDINIQDEEGDTPLHHVEDINMAKLLVEEFKADWKIKNAENQTAAQYIEEDGDFPELAAYLLSLSHNPPADSDQKDSLPDLPPAGKFEGHDIRYTLEDVSNDDDGFDREARRKEIESIINSENPEEGLKDLVKNIVHEGMEKHRQETAQGDESSSTQKKRKGK</sequence>
<evidence type="ECO:0000313" key="6">
    <source>
        <dbReference type="EMBL" id="CCE73500.1"/>
    </source>
</evidence>
<dbReference type="OrthoDB" id="19174at2759"/>
<accession>G8YVQ6</accession>
<dbReference type="PANTHER" id="PTHR24201">
    <property type="entry name" value="ANK_REP_REGION DOMAIN-CONTAINING PROTEIN"/>
    <property type="match status" value="1"/>
</dbReference>
<name>G8YVQ6_PICSO</name>
<dbReference type="EMBL" id="FO082058">
    <property type="protein sequence ID" value="CCE73500.1"/>
    <property type="molecule type" value="Genomic_DNA"/>
</dbReference>
<dbReference type="SMART" id="SM00248">
    <property type="entry name" value="ANK"/>
    <property type="match status" value="2"/>
</dbReference>
<keyword evidence="2 3" id="KW-0040">ANK repeat</keyword>
<dbReference type="InParanoid" id="G8YVQ6"/>
<feature type="compositionally biased region" description="Basic and acidic residues" evidence="4">
    <location>
        <begin position="193"/>
        <end position="204"/>
    </location>
</feature>
<dbReference type="STRING" id="559304.G8YVQ6"/>
<gene>
    <name evidence="5" type="primary">Piso0_000545</name>
    <name evidence="5" type="ORF">GNLVRS01_PISO0A11704g</name>
    <name evidence="6" type="ORF">GNLVRS01_PISO0B11771g</name>
</gene>
<dbReference type="HOGENOM" id="CLU_078327_0_0_1"/>
<evidence type="ECO:0000256" key="2">
    <source>
        <dbReference type="ARBA" id="ARBA00023043"/>
    </source>
</evidence>
<evidence type="ECO:0000256" key="3">
    <source>
        <dbReference type="PROSITE-ProRule" id="PRU00023"/>
    </source>
</evidence>
<keyword evidence="7" id="KW-1185">Reference proteome</keyword>
<feature type="region of interest" description="Disordered" evidence="4">
    <location>
        <begin position="123"/>
        <end position="166"/>
    </location>
</feature>
<feature type="repeat" description="ANK" evidence="3">
    <location>
        <begin position="34"/>
        <end position="66"/>
    </location>
</feature>
<dbReference type="InterPro" id="IPR002110">
    <property type="entry name" value="Ankyrin_rpt"/>
</dbReference>
<dbReference type="Proteomes" id="UP000005222">
    <property type="component" value="Chromosome A"/>
</dbReference>
<dbReference type="Proteomes" id="UP000005222">
    <property type="component" value="Chromosome B"/>
</dbReference>
<dbReference type="InterPro" id="IPR050776">
    <property type="entry name" value="Ank_Repeat/CDKN_Inhibitor"/>
</dbReference>
<evidence type="ECO:0000256" key="4">
    <source>
        <dbReference type="SAM" id="MobiDB-lite"/>
    </source>
</evidence>
<dbReference type="SUPFAM" id="SSF48403">
    <property type="entry name" value="Ankyrin repeat"/>
    <property type="match status" value="1"/>
</dbReference>
<evidence type="ECO:0000313" key="5">
    <source>
        <dbReference type="EMBL" id="CCE72939.1"/>
    </source>
</evidence>
<feature type="compositionally biased region" description="Polar residues" evidence="4">
    <location>
        <begin position="205"/>
        <end position="214"/>
    </location>
</feature>
<dbReference type="PROSITE" id="PS50088">
    <property type="entry name" value="ANK_REPEAT"/>
    <property type="match status" value="1"/>
</dbReference>
<evidence type="ECO:0000313" key="7">
    <source>
        <dbReference type="Proteomes" id="UP000005222"/>
    </source>
</evidence>
<protein>
    <submittedName>
        <fullName evidence="5">Piso0_000545 protein</fullName>
    </submittedName>
</protein>
<proteinExistence type="predicted"/>
<reference evidence="5" key="1">
    <citation type="submission" date="2011-10" db="EMBL/GenBank/DDBJ databases">
        <authorList>
            <person name="Genoscope - CEA"/>
        </authorList>
    </citation>
    <scope>NUCLEOTIDE SEQUENCE</scope>
    <source>
        <strain evidence="5">CBS 7064</strain>
    </source>
</reference>
<feature type="compositionally biased region" description="Basic and acidic residues" evidence="4">
    <location>
        <begin position="145"/>
        <end position="154"/>
    </location>
</feature>
<evidence type="ECO:0000256" key="1">
    <source>
        <dbReference type="ARBA" id="ARBA00022737"/>
    </source>
</evidence>
<keyword evidence="1" id="KW-0677">Repeat</keyword>
<organism evidence="5 7">
    <name type="scientific">Pichia sorbitophila (strain ATCC MYA-4447 / BCRC 22081 / CBS 7064 / NBRC 10061 / NRRL Y-12695)</name>
    <name type="common">Hybrid yeast</name>
    <dbReference type="NCBI Taxonomy" id="559304"/>
    <lineage>
        <taxon>Eukaryota</taxon>
        <taxon>Fungi</taxon>
        <taxon>Dikarya</taxon>
        <taxon>Ascomycota</taxon>
        <taxon>Saccharomycotina</taxon>
        <taxon>Pichiomycetes</taxon>
        <taxon>Debaryomycetaceae</taxon>
        <taxon>Millerozyma</taxon>
    </lineage>
</organism>
<dbReference type="InterPro" id="IPR036770">
    <property type="entry name" value="Ankyrin_rpt-contain_sf"/>
</dbReference>
<dbReference type="FunCoup" id="G8YVQ6">
    <property type="interactions" value="273"/>
</dbReference>
<dbReference type="EMBL" id="FO082059">
    <property type="protein sequence ID" value="CCE72939.1"/>
    <property type="molecule type" value="Genomic_DNA"/>
</dbReference>
<dbReference type="OMA" id="TPLHHCE"/>
<dbReference type="eggNOG" id="KOG0504">
    <property type="taxonomic scope" value="Eukaryota"/>
</dbReference>
<reference evidence="7" key="2">
    <citation type="journal article" date="2012" name="G3 (Bethesda)">
        <title>Pichia sorbitophila, an interspecies yeast hybrid reveals early steps of genome resolution following polyploidization.</title>
        <authorList>
            <person name="Leh Louis V."/>
            <person name="Despons L."/>
            <person name="Friedrich A."/>
            <person name="Martin T."/>
            <person name="Durrens P."/>
            <person name="Casaregola S."/>
            <person name="Neuveglise C."/>
            <person name="Fairhead C."/>
            <person name="Marck C."/>
            <person name="Cruz J.A."/>
            <person name="Straub M.L."/>
            <person name="Kugler V."/>
            <person name="Sacerdot C."/>
            <person name="Uzunov Z."/>
            <person name="Thierry A."/>
            <person name="Weiss S."/>
            <person name="Bleykasten C."/>
            <person name="De Montigny J."/>
            <person name="Jacques N."/>
            <person name="Jung P."/>
            <person name="Lemaire M."/>
            <person name="Mallet S."/>
            <person name="Morel G."/>
            <person name="Richard G.F."/>
            <person name="Sarkar A."/>
            <person name="Savel G."/>
            <person name="Schacherer J."/>
            <person name="Seret M.L."/>
            <person name="Talla E."/>
            <person name="Samson G."/>
            <person name="Jubin C."/>
            <person name="Poulain J."/>
            <person name="Vacherie B."/>
            <person name="Barbe V."/>
            <person name="Pelletier E."/>
            <person name="Sherman D.J."/>
            <person name="Westhof E."/>
            <person name="Weissenbach J."/>
            <person name="Baret P.V."/>
            <person name="Wincker P."/>
            <person name="Gaillardin C."/>
            <person name="Dujon B."/>
            <person name="Souciet J.L."/>
        </authorList>
    </citation>
    <scope>NUCLEOTIDE SEQUENCE [LARGE SCALE GENOMIC DNA]</scope>
    <source>
        <strain evidence="7">ATCC MYA-4447 / BCRC 22081 / CBS 7064 / NBRC 10061 / NRRL Y-12695</strain>
    </source>
</reference>